<accession>A0A8R7V3E6</accession>
<evidence type="ECO:0000256" key="1">
    <source>
        <dbReference type="SAM" id="MobiDB-lite"/>
    </source>
</evidence>
<feature type="compositionally biased region" description="Low complexity" evidence="1">
    <location>
        <begin position="8"/>
        <end position="20"/>
    </location>
</feature>
<reference evidence="2" key="3">
    <citation type="submission" date="2022-06" db="UniProtKB">
        <authorList>
            <consortium name="EnsemblPlants"/>
        </authorList>
    </citation>
    <scope>IDENTIFICATION</scope>
</reference>
<name>A0A8R7V3E6_TRIUA</name>
<feature type="region of interest" description="Disordered" evidence="1">
    <location>
        <begin position="1"/>
        <end position="20"/>
    </location>
</feature>
<evidence type="ECO:0000313" key="3">
    <source>
        <dbReference type="Proteomes" id="UP000015106"/>
    </source>
</evidence>
<feature type="region of interest" description="Disordered" evidence="1">
    <location>
        <begin position="35"/>
        <end position="85"/>
    </location>
</feature>
<dbReference type="EnsemblPlants" id="TuG1812G0700001863.01.T05">
    <property type="protein sequence ID" value="TuG1812G0700001863.01.T05.cds433982"/>
    <property type="gene ID" value="TuG1812G0700001863.01"/>
</dbReference>
<keyword evidence="3" id="KW-1185">Reference proteome</keyword>
<reference evidence="3" key="1">
    <citation type="journal article" date="2013" name="Nature">
        <title>Draft genome of the wheat A-genome progenitor Triticum urartu.</title>
        <authorList>
            <person name="Ling H.Q."/>
            <person name="Zhao S."/>
            <person name="Liu D."/>
            <person name="Wang J."/>
            <person name="Sun H."/>
            <person name="Zhang C."/>
            <person name="Fan H."/>
            <person name="Li D."/>
            <person name="Dong L."/>
            <person name="Tao Y."/>
            <person name="Gao C."/>
            <person name="Wu H."/>
            <person name="Li Y."/>
            <person name="Cui Y."/>
            <person name="Guo X."/>
            <person name="Zheng S."/>
            <person name="Wang B."/>
            <person name="Yu K."/>
            <person name="Liang Q."/>
            <person name="Yang W."/>
            <person name="Lou X."/>
            <person name="Chen J."/>
            <person name="Feng M."/>
            <person name="Jian J."/>
            <person name="Zhang X."/>
            <person name="Luo G."/>
            <person name="Jiang Y."/>
            <person name="Liu J."/>
            <person name="Wang Z."/>
            <person name="Sha Y."/>
            <person name="Zhang B."/>
            <person name="Wu H."/>
            <person name="Tang D."/>
            <person name="Shen Q."/>
            <person name="Xue P."/>
            <person name="Zou S."/>
            <person name="Wang X."/>
            <person name="Liu X."/>
            <person name="Wang F."/>
            <person name="Yang Y."/>
            <person name="An X."/>
            <person name="Dong Z."/>
            <person name="Zhang K."/>
            <person name="Zhang X."/>
            <person name="Luo M.C."/>
            <person name="Dvorak J."/>
            <person name="Tong Y."/>
            <person name="Wang J."/>
            <person name="Yang H."/>
            <person name="Li Z."/>
            <person name="Wang D."/>
            <person name="Zhang A."/>
            <person name="Wang J."/>
        </authorList>
    </citation>
    <scope>NUCLEOTIDE SEQUENCE</scope>
    <source>
        <strain evidence="3">cv. G1812</strain>
    </source>
</reference>
<dbReference type="Gramene" id="TuG1812G0700001863.01.T05">
    <property type="protein sequence ID" value="TuG1812G0700001863.01.T05.cds433982"/>
    <property type="gene ID" value="TuG1812G0700001863.01"/>
</dbReference>
<dbReference type="EnsemblPlants" id="TuG1812G0700001863.01.T01">
    <property type="protein sequence ID" value="TuG1812G0700001863.01.T01.cds433982"/>
    <property type="gene ID" value="TuG1812G0700001863.01"/>
</dbReference>
<dbReference type="Gramene" id="TuG1812G0700001863.01.T04">
    <property type="protein sequence ID" value="TuG1812G0700001863.01.T04.cds433982"/>
    <property type="gene ID" value="TuG1812G0700001863.01"/>
</dbReference>
<sequence>MEERNRTPAPSQSQPAPSALFPFLLPAPARVAATASFGPPIPILRRNNDRRGAEWPAADRRKSERSRGGGRARSGEPVVFSFEIS</sequence>
<protein>
    <submittedName>
        <fullName evidence="2">Uncharacterized protein</fullName>
    </submittedName>
</protein>
<proteinExistence type="predicted"/>
<dbReference type="AlphaFoldDB" id="A0A8R7V3E6"/>
<dbReference type="Gramene" id="TuG1812G0700001863.01.T01">
    <property type="protein sequence ID" value="TuG1812G0700001863.01.T01.cds433982"/>
    <property type="gene ID" value="TuG1812G0700001863.01"/>
</dbReference>
<reference evidence="2" key="2">
    <citation type="submission" date="2018-03" db="EMBL/GenBank/DDBJ databases">
        <title>The Triticum urartu genome reveals the dynamic nature of wheat genome evolution.</title>
        <authorList>
            <person name="Ling H."/>
            <person name="Ma B."/>
            <person name="Shi X."/>
            <person name="Liu H."/>
            <person name="Dong L."/>
            <person name="Sun H."/>
            <person name="Cao Y."/>
            <person name="Gao Q."/>
            <person name="Zheng S."/>
            <person name="Li Y."/>
            <person name="Yu Y."/>
            <person name="Du H."/>
            <person name="Qi M."/>
            <person name="Li Y."/>
            <person name="Yu H."/>
            <person name="Cui Y."/>
            <person name="Wang N."/>
            <person name="Chen C."/>
            <person name="Wu H."/>
            <person name="Zhao Y."/>
            <person name="Zhang J."/>
            <person name="Li Y."/>
            <person name="Zhou W."/>
            <person name="Zhang B."/>
            <person name="Hu W."/>
            <person name="Eijk M."/>
            <person name="Tang J."/>
            <person name="Witsenboer H."/>
            <person name="Zhao S."/>
            <person name="Li Z."/>
            <person name="Zhang A."/>
            <person name="Wang D."/>
            <person name="Liang C."/>
        </authorList>
    </citation>
    <scope>NUCLEOTIDE SEQUENCE [LARGE SCALE GENOMIC DNA]</scope>
    <source>
        <strain evidence="2">cv. G1812</strain>
    </source>
</reference>
<organism evidence="2 3">
    <name type="scientific">Triticum urartu</name>
    <name type="common">Red wild einkorn</name>
    <name type="synonym">Crithodium urartu</name>
    <dbReference type="NCBI Taxonomy" id="4572"/>
    <lineage>
        <taxon>Eukaryota</taxon>
        <taxon>Viridiplantae</taxon>
        <taxon>Streptophyta</taxon>
        <taxon>Embryophyta</taxon>
        <taxon>Tracheophyta</taxon>
        <taxon>Spermatophyta</taxon>
        <taxon>Magnoliopsida</taxon>
        <taxon>Liliopsida</taxon>
        <taxon>Poales</taxon>
        <taxon>Poaceae</taxon>
        <taxon>BOP clade</taxon>
        <taxon>Pooideae</taxon>
        <taxon>Triticodae</taxon>
        <taxon>Triticeae</taxon>
        <taxon>Triticinae</taxon>
        <taxon>Triticum</taxon>
    </lineage>
</organism>
<dbReference type="Proteomes" id="UP000015106">
    <property type="component" value="Chromosome 7"/>
</dbReference>
<evidence type="ECO:0000313" key="2">
    <source>
        <dbReference type="EnsemblPlants" id="TuG1812G0700001863.01.T01.cds433982"/>
    </source>
</evidence>
<dbReference type="EnsemblPlants" id="TuG1812G0700001863.01.T04">
    <property type="protein sequence ID" value="TuG1812G0700001863.01.T04.cds433982"/>
    <property type="gene ID" value="TuG1812G0700001863.01"/>
</dbReference>
<feature type="compositionally biased region" description="Basic and acidic residues" evidence="1">
    <location>
        <begin position="46"/>
        <end position="67"/>
    </location>
</feature>